<dbReference type="SUPFAM" id="SSF143081">
    <property type="entry name" value="BB1717-like"/>
    <property type="match status" value="1"/>
</dbReference>
<dbReference type="Pfam" id="PF02586">
    <property type="entry name" value="SRAP"/>
    <property type="match status" value="1"/>
</dbReference>
<evidence type="ECO:0000313" key="9">
    <source>
        <dbReference type="EMBL" id="GGH48239.1"/>
    </source>
</evidence>
<evidence type="ECO:0000256" key="2">
    <source>
        <dbReference type="ARBA" id="ARBA00022670"/>
    </source>
</evidence>
<sequence>MISFLHRRQLCYDISLHSDIELTKEIFPKVKDQRVSLIAPGGDHVLSFGFPEYPIISRQGSDLVLSEMEWSVDPVYEKDPVERKKKRIRMADMRSERVLEDKRSYWYKLRTNRCLIPVSGTYEHRAIQGWAQKVPYYIWPKDRKIQFLPGLYQLFESIGPTGEKIQIGSFGMLTRPANELMANIHNDGEFRHRMPLFLTPELEQFWVSENFSDDDMKAVFDYCLPSELLDAHTVFSVRGKKPRPDGKPKFEFWRYENLPPLGDDHELSNQMALF</sequence>
<evidence type="ECO:0000256" key="8">
    <source>
        <dbReference type="RuleBase" id="RU364100"/>
    </source>
</evidence>
<keyword evidence="5" id="KW-0190">Covalent protein-DNA linkage</keyword>
<protein>
    <recommendedName>
        <fullName evidence="8">Abasic site processing protein</fullName>
        <ecNumber evidence="8">3.4.-.-</ecNumber>
    </recommendedName>
</protein>
<dbReference type="InterPro" id="IPR003738">
    <property type="entry name" value="SRAP"/>
</dbReference>
<keyword evidence="4 8" id="KW-0378">Hydrolase</keyword>
<accession>A0ABQ1Z2W5</accession>
<evidence type="ECO:0000256" key="4">
    <source>
        <dbReference type="ARBA" id="ARBA00022801"/>
    </source>
</evidence>
<gene>
    <name evidence="9" type="ORF">GCM10007423_49290</name>
</gene>
<evidence type="ECO:0000256" key="3">
    <source>
        <dbReference type="ARBA" id="ARBA00022763"/>
    </source>
</evidence>
<dbReference type="EMBL" id="BMIA01000004">
    <property type="protein sequence ID" value="GGH48239.1"/>
    <property type="molecule type" value="Genomic_DNA"/>
</dbReference>
<dbReference type="Gene3D" id="3.90.1680.10">
    <property type="entry name" value="SOS response associated peptidase-like"/>
    <property type="match status" value="1"/>
</dbReference>
<evidence type="ECO:0000313" key="10">
    <source>
        <dbReference type="Proteomes" id="UP000600214"/>
    </source>
</evidence>
<dbReference type="RefSeq" id="WP_188937415.1">
    <property type="nucleotide sequence ID" value="NZ_BMIA01000004.1"/>
</dbReference>
<dbReference type="EC" id="3.4.-.-" evidence="8"/>
<keyword evidence="10" id="KW-1185">Reference proteome</keyword>
<evidence type="ECO:0000256" key="5">
    <source>
        <dbReference type="ARBA" id="ARBA00023124"/>
    </source>
</evidence>
<dbReference type="PANTHER" id="PTHR13604">
    <property type="entry name" value="DC12-RELATED"/>
    <property type="match status" value="1"/>
</dbReference>
<proteinExistence type="inferred from homology"/>
<dbReference type="PANTHER" id="PTHR13604:SF0">
    <property type="entry name" value="ABASIC SITE PROCESSING PROTEIN HMCES"/>
    <property type="match status" value="1"/>
</dbReference>
<keyword evidence="3" id="KW-0227">DNA damage</keyword>
<evidence type="ECO:0000256" key="1">
    <source>
        <dbReference type="ARBA" id="ARBA00008136"/>
    </source>
</evidence>
<dbReference type="Proteomes" id="UP000600214">
    <property type="component" value="Unassembled WGS sequence"/>
</dbReference>
<evidence type="ECO:0000256" key="7">
    <source>
        <dbReference type="ARBA" id="ARBA00023239"/>
    </source>
</evidence>
<name>A0ABQ1Z2W5_9BACT</name>
<evidence type="ECO:0000256" key="6">
    <source>
        <dbReference type="ARBA" id="ARBA00023125"/>
    </source>
</evidence>
<reference evidence="10" key="1">
    <citation type="journal article" date="2019" name="Int. J. Syst. Evol. Microbiol.">
        <title>The Global Catalogue of Microorganisms (GCM) 10K type strain sequencing project: providing services to taxonomists for standard genome sequencing and annotation.</title>
        <authorList>
            <consortium name="The Broad Institute Genomics Platform"/>
            <consortium name="The Broad Institute Genome Sequencing Center for Infectious Disease"/>
            <person name="Wu L."/>
            <person name="Ma J."/>
        </authorList>
    </citation>
    <scope>NUCLEOTIDE SEQUENCE [LARGE SCALE GENOMIC DNA]</scope>
    <source>
        <strain evidence="10">CGMCC 1.15288</strain>
    </source>
</reference>
<keyword evidence="6" id="KW-0238">DNA-binding</keyword>
<comment type="caution">
    <text evidence="9">The sequence shown here is derived from an EMBL/GenBank/DDBJ whole genome shotgun (WGS) entry which is preliminary data.</text>
</comment>
<comment type="similarity">
    <text evidence="1 8">Belongs to the SOS response-associated peptidase family.</text>
</comment>
<organism evidence="9 10">
    <name type="scientific">Dyadobacter endophyticus</name>
    <dbReference type="NCBI Taxonomy" id="1749036"/>
    <lineage>
        <taxon>Bacteria</taxon>
        <taxon>Pseudomonadati</taxon>
        <taxon>Bacteroidota</taxon>
        <taxon>Cytophagia</taxon>
        <taxon>Cytophagales</taxon>
        <taxon>Spirosomataceae</taxon>
        <taxon>Dyadobacter</taxon>
    </lineage>
</organism>
<keyword evidence="2 8" id="KW-0645">Protease</keyword>
<dbReference type="InterPro" id="IPR036590">
    <property type="entry name" value="SRAP-like"/>
</dbReference>
<keyword evidence="7" id="KW-0456">Lyase</keyword>